<dbReference type="EMBL" id="LR134190">
    <property type="protein sequence ID" value="VEB62612.1"/>
    <property type="molecule type" value="Genomic_DNA"/>
</dbReference>
<sequence>MRILHTSDWHLGQNFYSKSRAAEHQAFLDWLLKDRAGPSGGCHYCRWRYF</sequence>
<evidence type="ECO:0000313" key="1">
    <source>
        <dbReference type="EMBL" id="VEB62612.1"/>
    </source>
</evidence>
<gene>
    <name evidence="1" type="primary">sbcD_1</name>
    <name evidence="1" type="ORF">NCTC6754_08012</name>
</gene>
<dbReference type="Proteomes" id="UP000269208">
    <property type="component" value="Chromosome"/>
</dbReference>
<dbReference type="Gene3D" id="3.60.21.10">
    <property type="match status" value="1"/>
</dbReference>
<reference evidence="1 2" key="1">
    <citation type="submission" date="2018-12" db="EMBL/GenBank/DDBJ databases">
        <authorList>
            <consortium name="Pathogen Informatics"/>
        </authorList>
    </citation>
    <scope>NUCLEOTIDE SEQUENCE [LARGE SCALE GENOMIC DNA]</scope>
    <source>
        <strain evidence="1 2">NCTC6754</strain>
    </source>
</reference>
<name>A0A447U903_SALET</name>
<dbReference type="AlphaFoldDB" id="A0A447U903"/>
<organism evidence="1 2">
    <name type="scientific">Salmonella enterica I</name>
    <dbReference type="NCBI Taxonomy" id="59201"/>
    <lineage>
        <taxon>Bacteria</taxon>
        <taxon>Pseudomonadati</taxon>
        <taxon>Pseudomonadota</taxon>
        <taxon>Gammaproteobacteria</taxon>
        <taxon>Enterobacterales</taxon>
        <taxon>Enterobacteriaceae</taxon>
        <taxon>Salmonella</taxon>
    </lineage>
</organism>
<evidence type="ECO:0000313" key="2">
    <source>
        <dbReference type="Proteomes" id="UP000269208"/>
    </source>
</evidence>
<dbReference type="InterPro" id="IPR029052">
    <property type="entry name" value="Metallo-depent_PP-like"/>
</dbReference>
<dbReference type="SUPFAM" id="SSF56300">
    <property type="entry name" value="Metallo-dependent phosphatases"/>
    <property type="match status" value="1"/>
</dbReference>
<protein>
    <submittedName>
        <fullName evidence="1">Nuclease sbcCD subunit D</fullName>
    </submittedName>
</protein>
<proteinExistence type="predicted"/>
<accession>A0A447U903</accession>